<evidence type="ECO:0000256" key="3">
    <source>
        <dbReference type="ARBA" id="ARBA00022643"/>
    </source>
</evidence>
<dbReference type="AlphaFoldDB" id="A0A453R1H6"/>
<reference evidence="11" key="2">
    <citation type="journal article" date="2017" name="Nat. Plants">
        <title>The Aegilops tauschii genome reveals multiple impacts of transposons.</title>
        <authorList>
            <person name="Zhao G."/>
            <person name="Zou C."/>
            <person name="Li K."/>
            <person name="Wang K."/>
            <person name="Li T."/>
            <person name="Gao L."/>
            <person name="Zhang X."/>
            <person name="Wang H."/>
            <person name="Yang Z."/>
            <person name="Liu X."/>
            <person name="Jiang W."/>
            <person name="Mao L."/>
            <person name="Kong X."/>
            <person name="Jiao Y."/>
            <person name="Jia J."/>
        </authorList>
    </citation>
    <scope>NUCLEOTIDE SEQUENCE [LARGE SCALE GENOMIC DNA]</scope>
    <source>
        <strain evidence="11">cv. AL8/78</strain>
    </source>
</reference>
<dbReference type="GO" id="GO:0015937">
    <property type="term" value="P:coenzyme A biosynthetic process"/>
    <property type="evidence" value="ECO:0007669"/>
    <property type="project" value="UniProtKB-KW"/>
</dbReference>
<dbReference type="Proteomes" id="UP000015105">
    <property type="component" value="Chromosome 7D"/>
</dbReference>
<evidence type="ECO:0000256" key="4">
    <source>
        <dbReference type="ARBA" id="ARBA00022793"/>
    </source>
</evidence>
<dbReference type="PANTHER" id="PTHR14359">
    <property type="entry name" value="HOMO-OLIGOMERIC FLAVIN CONTAINING CYS DECARBOXYLASE FAMILY"/>
    <property type="match status" value="1"/>
</dbReference>
<proteinExistence type="inferred from homology"/>
<protein>
    <recommendedName>
        <fullName evidence="8">phosphopantothenoylcysteine decarboxylase</fullName>
        <ecNumber evidence="8">4.1.1.36</ecNumber>
    </recommendedName>
</protein>
<evidence type="ECO:0000313" key="10">
    <source>
        <dbReference type="EnsemblPlants" id="AET7Gv20426800.3"/>
    </source>
</evidence>
<keyword evidence="3" id="KW-0288">FMN</keyword>
<evidence type="ECO:0000256" key="8">
    <source>
        <dbReference type="ARBA" id="ARBA00066422"/>
    </source>
</evidence>
<evidence type="ECO:0000256" key="6">
    <source>
        <dbReference type="ARBA" id="ARBA00038350"/>
    </source>
</evidence>
<name>A0A453R1H6_AEGTS</name>
<dbReference type="GO" id="GO:0071513">
    <property type="term" value="C:phosphopantothenoylcysteine decarboxylase complex"/>
    <property type="evidence" value="ECO:0007669"/>
    <property type="project" value="TreeGrafter"/>
</dbReference>
<dbReference type="Pfam" id="PF02441">
    <property type="entry name" value="Flavoprotein"/>
    <property type="match status" value="1"/>
</dbReference>
<organism evidence="10 11">
    <name type="scientific">Aegilops tauschii subsp. strangulata</name>
    <name type="common">Goatgrass</name>
    <dbReference type="NCBI Taxonomy" id="200361"/>
    <lineage>
        <taxon>Eukaryota</taxon>
        <taxon>Viridiplantae</taxon>
        <taxon>Streptophyta</taxon>
        <taxon>Embryophyta</taxon>
        <taxon>Tracheophyta</taxon>
        <taxon>Spermatophyta</taxon>
        <taxon>Magnoliopsida</taxon>
        <taxon>Liliopsida</taxon>
        <taxon>Poales</taxon>
        <taxon>Poaceae</taxon>
        <taxon>BOP clade</taxon>
        <taxon>Pooideae</taxon>
        <taxon>Triticodae</taxon>
        <taxon>Triticeae</taxon>
        <taxon>Triticinae</taxon>
        <taxon>Aegilops</taxon>
    </lineage>
</organism>
<evidence type="ECO:0000256" key="7">
    <source>
        <dbReference type="ARBA" id="ARBA00060685"/>
    </source>
</evidence>
<feature type="domain" description="Flavoprotein" evidence="9">
    <location>
        <begin position="19"/>
        <end position="187"/>
    </location>
</feature>
<dbReference type="EC" id="4.1.1.36" evidence="8"/>
<dbReference type="Gene3D" id="3.40.50.1950">
    <property type="entry name" value="Flavin prenyltransferase-like"/>
    <property type="match status" value="1"/>
</dbReference>
<reference evidence="10" key="3">
    <citation type="journal article" date="2017" name="Nature">
        <title>Genome sequence of the progenitor of the wheat D genome Aegilops tauschii.</title>
        <authorList>
            <person name="Luo M.C."/>
            <person name="Gu Y.Q."/>
            <person name="Puiu D."/>
            <person name="Wang H."/>
            <person name="Twardziok S.O."/>
            <person name="Deal K.R."/>
            <person name="Huo N."/>
            <person name="Zhu T."/>
            <person name="Wang L."/>
            <person name="Wang Y."/>
            <person name="McGuire P.E."/>
            <person name="Liu S."/>
            <person name="Long H."/>
            <person name="Ramasamy R.K."/>
            <person name="Rodriguez J.C."/>
            <person name="Van S.L."/>
            <person name="Yuan L."/>
            <person name="Wang Z."/>
            <person name="Xia Z."/>
            <person name="Xiao L."/>
            <person name="Anderson O.D."/>
            <person name="Ouyang S."/>
            <person name="Liang Y."/>
            <person name="Zimin A.V."/>
            <person name="Pertea G."/>
            <person name="Qi P."/>
            <person name="Bennetzen J.L."/>
            <person name="Dai X."/>
            <person name="Dawson M.W."/>
            <person name="Muller H.G."/>
            <person name="Kugler K."/>
            <person name="Rivarola-Duarte L."/>
            <person name="Spannagl M."/>
            <person name="Mayer K.F.X."/>
            <person name="Lu F.H."/>
            <person name="Bevan M.W."/>
            <person name="Leroy P."/>
            <person name="Li P."/>
            <person name="You F.M."/>
            <person name="Sun Q."/>
            <person name="Liu Z."/>
            <person name="Lyons E."/>
            <person name="Wicker T."/>
            <person name="Salzberg S.L."/>
            <person name="Devos K.M."/>
            <person name="Dvorak J."/>
        </authorList>
    </citation>
    <scope>NUCLEOTIDE SEQUENCE [LARGE SCALE GENOMIC DNA]</scope>
    <source>
        <strain evidence="10">cv. AL8/78</strain>
    </source>
</reference>
<dbReference type="PANTHER" id="PTHR14359:SF6">
    <property type="entry name" value="PHOSPHOPANTOTHENOYLCYSTEINE DECARBOXYLASE"/>
    <property type="match status" value="1"/>
</dbReference>
<dbReference type="GO" id="GO:0010181">
    <property type="term" value="F:FMN binding"/>
    <property type="evidence" value="ECO:0007669"/>
    <property type="project" value="TreeGrafter"/>
</dbReference>
<comment type="cofactor">
    <cofactor evidence="1">
        <name>FMN</name>
        <dbReference type="ChEBI" id="CHEBI:58210"/>
    </cofactor>
</comment>
<dbReference type="FunFam" id="3.40.50.1950:FF:000004">
    <property type="entry name" value="Phosphopantothenoylcysteine decarboxylase"/>
    <property type="match status" value="1"/>
</dbReference>
<reference evidence="10" key="5">
    <citation type="journal article" date="2021" name="G3 (Bethesda)">
        <title>Aegilops tauschii genome assembly Aet v5.0 features greater sequence contiguity and improved annotation.</title>
        <authorList>
            <person name="Wang L."/>
            <person name="Zhu T."/>
            <person name="Rodriguez J.C."/>
            <person name="Deal K.R."/>
            <person name="Dubcovsky J."/>
            <person name="McGuire P.E."/>
            <person name="Lux T."/>
            <person name="Spannagl M."/>
            <person name="Mayer K.F.X."/>
            <person name="Baldrich P."/>
            <person name="Meyers B.C."/>
            <person name="Huo N."/>
            <person name="Gu Y.Q."/>
            <person name="Zhou H."/>
            <person name="Devos K.M."/>
            <person name="Bennetzen J.L."/>
            <person name="Unver T."/>
            <person name="Budak H."/>
            <person name="Gulick P.J."/>
            <person name="Galiba G."/>
            <person name="Kalapos B."/>
            <person name="Nelson D.R."/>
            <person name="Li P."/>
            <person name="You F.M."/>
            <person name="Luo M.C."/>
            <person name="Dvorak J."/>
        </authorList>
    </citation>
    <scope>NUCLEOTIDE SEQUENCE [LARGE SCALE GENOMIC DNA]</scope>
    <source>
        <strain evidence="10">cv. AL8/78</strain>
    </source>
</reference>
<dbReference type="EnsemblPlants" id="AET7Gv20426800.3">
    <property type="protein sequence ID" value="AET7Gv20426800.3"/>
    <property type="gene ID" value="AET7Gv20426800"/>
</dbReference>
<evidence type="ECO:0000256" key="2">
    <source>
        <dbReference type="ARBA" id="ARBA00022604"/>
    </source>
</evidence>
<accession>A0A453R1H6</accession>
<evidence type="ECO:0000256" key="5">
    <source>
        <dbReference type="ARBA" id="ARBA00022993"/>
    </source>
</evidence>
<comment type="similarity">
    <text evidence="6">Belongs to the HFCD (homooligomeric flavin containing Cys decarboxylase) superfamily.</text>
</comment>
<evidence type="ECO:0000256" key="1">
    <source>
        <dbReference type="ARBA" id="ARBA00001917"/>
    </source>
</evidence>
<dbReference type="Gramene" id="AET7Gv20426800.3">
    <property type="protein sequence ID" value="AET7Gv20426800.3"/>
    <property type="gene ID" value="AET7Gv20426800"/>
</dbReference>
<keyword evidence="4" id="KW-0456">Lyase</keyword>
<reference evidence="10" key="4">
    <citation type="submission" date="2019-03" db="UniProtKB">
        <authorList>
            <consortium name="EnsemblPlants"/>
        </authorList>
    </citation>
    <scope>IDENTIFICATION</scope>
</reference>
<comment type="pathway">
    <text evidence="7">Cofactor biosynthesis; coenzyme A biosynthesis; CoA from (R)-pantothenate: step 3/5.</text>
</comment>
<dbReference type="InterPro" id="IPR003382">
    <property type="entry name" value="Flavoprotein"/>
</dbReference>
<reference evidence="11" key="1">
    <citation type="journal article" date="2014" name="Science">
        <title>Ancient hybridizations among the ancestral genomes of bread wheat.</title>
        <authorList>
            <consortium name="International Wheat Genome Sequencing Consortium,"/>
            <person name="Marcussen T."/>
            <person name="Sandve S.R."/>
            <person name="Heier L."/>
            <person name="Spannagl M."/>
            <person name="Pfeifer M."/>
            <person name="Jakobsen K.S."/>
            <person name="Wulff B.B."/>
            <person name="Steuernagel B."/>
            <person name="Mayer K.F."/>
            <person name="Olsen O.A."/>
        </authorList>
    </citation>
    <scope>NUCLEOTIDE SEQUENCE [LARGE SCALE GENOMIC DNA]</scope>
    <source>
        <strain evidence="11">cv. AL8/78</strain>
    </source>
</reference>
<keyword evidence="3" id="KW-0285">Flavoprotein</keyword>
<dbReference type="SUPFAM" id="SSF52507">
    <property type="entry name" value="Homo-oligomeric flavin-containing Cys decarboxylases, HFCD"/>
    <property type="match status" value="1"/>
</dbReference>
<evidence type="ECO:0000313" key="11">
    <source>
        <dbReference type="Proteomes" id="UP000015105"/>
    </source>
</evidence>
<keyword evidence="11" id="KW-1185">Reference proteome</keyword>
<keyword evidence="5" id="KW-0173">Coenzyme A biosynthesis</keyword>
<evidence type="ECO:0000259" key="9">
    <source>
        <dbReference type="Pfam" id="PF02441"/>
    </source>
</evidence>
<keyword evidence="4" id="KW-0210">Decarboxylase</keyword>
<dbReference type="GO" id="GO:0004633">
    <property type="term" value="F:phosphopantothenoylcysteine decarboxylase activity"/>
    <property type="evidence" value="ECO:0007669"/>
    <property type="project" value="UniProtKB-EC"/>
</dbReference>
<keyword evidence="2" id="KW-0341">Growth regulation</keyword>
<dbReference type="InterPro" id="IPR036551">
    <property type="entry name" value="Flavin_trans-like"/>
</dbReference>
<sequence length="191" mass="21110">MTTSEPVQGSWELEPSRPRVLLAASGSVAAIKFESLCRVFSEWAEVRAVATKSSLHFVDRSSLPSDVILYTDDDEWSTWTKIGDEVLHIELRKWADIMVIAPLSANTLSQIAGGLCDNLLTCIVRAWDYKKPIFVAPAMNTFMWNNPFTARHIETISQLGISLVPPTTKRLACGDYGNGAMAEPSQIHTTV</sequence>